<comment type="caution">
    <text evidence="1">The sequence shown here is derived from an EMBL/GenBank/DDBJ whole genome shotgun (WGS) entry which is preliminary data.</text>
</comment>
<evidence type="ECO:0000313" key="1">
    <source>
        <dbReference type="EMBL" id="SEM41527.1"/>
    </source>
</evidence>
<sequence length="73" mass="8360">MYSQEMLEKFNKAVESYENKFGKGAFDHVVPLGDPLTDEDEDIAEEIETINRAIIMGKRLPELDPDSDLKPIY</sequence>
<accession>A0ABY1A9Q9</accession>
<dbReference type="EMBL" id="FOCC01000002">
    <property type="protein sequence ID" value="SEM41527.1"/>
    <property type="molecule type" value="Genomic_DNA"/>
</dbReference>
<gene>
    <name evidence="1" type="ORF">SAMN05216431_102140</name>
</gene>
<dbReference type="Proteomes" id="UP000182089">
    <property type="component" value="Unassembled WGS sequence"/>
</dbReference>
<protein>
    <submittedName>
        <fullName evidence="1">Uncharacterized protein</fullName>
    </submittedName>
</protein>
<name>A0ABY1A9Q9_9LACO</name>
<evidence type="ECO:0000313" key="2">
    <source>
        <dbReference type="Proteomes" id="UP000182089"/>
    </source>
</evidence>
<proteinExistence type="predicted"/>
<reference evidence="1 2" key="1">
    <citation type="submission" date="2016-10" db="EMBL/GenBank/DDBJ databases">
        <authorList>
            <person name="Varghese N."/>
            <person name="Submissions S."/>
        </authorList>
    </citation>
    <scope>NUCLEOTIDE SEQUENCE [LARGE SCALE GENOMIC DNA]</scope>
    <source>
        <strain evidence="1 2">WC1T17</strain>
    </source>
</reference>
<organism evidence="1 2">
    <name type="scientific">Ligilactobacillus ruminis</name>
    <dbReference type="NCBI Taxonomy" id="1623"/>
    <lineage>
        <taxon>Bacteria</taxon>
        <taxon>Bacillati</taxon>
        <taxon>Bacillota</taxon>
        <taxon>Bacilli</taxon>
        <taxon>Lactobacillales</taxon>
        <taxon>Lactobacillaceae</taxon>
        <taxon>Ligilactobacillus</taxon>
    </lineage>
</organism>